<organism evidence="2 3">
    <name type="scientific">Actinomadura hallensis</name>
    <dbReference type="NCBI Taxonomy" id="337895"/>
    <lineage>
        <taxon>Bacteria</taxon>
        <taxon>Bacillati</taxon>
        <taxon>Actinomycetota</taxon>
        <taxon>Actinomycetes</taxon>
        <taxon>Streptosporangiales</taxon>
        <taxon>Thermomonosporaceae</taxon>
        <taxon>Actinomadura</taxon>
    </lineage>
</organism>
<evidence type="ECO:0000313" key="3">
    <source>
        <dbReference type="Proteomes" id="UP000316706"/>
    </source>
</evidence>
<dbReference type="AlphaFoldDB" id="A0A543ICE2"/>
<sequence>MGHCLWRHADMTLGGRPPARYNGRVRKKSQATGGLIVIGTWKGRGLVLLAAAPLLGLAPIGAGAHAAEGGVVLRTAAPKNDVLPGAAYTWAYTVTAKGPAKSGKAVFRTTLPKSLEFVSGTRHCASKGRKVVCRLGTLKDGRKVKGVIRAKVSTGARARQKITFRGVVTWGKARTARRFPAVRVAASAAFAVTETDPATSRVAAPGR</sequence>
<gene>
    <name evidence="2" type="ORF">FHX41_1887</name>
</gene>
<evidence type="ECO:0000313" key="2">
    <source>
        <dbReference type="EMBL" id="TQM68249.1"/>
    </source>
</evidence>
<dbReference type="InterPro" id="IPR001434">
    <property type="entry name" value="OmcB-like_DUF11"/>
</dbReference>
<proteinExistence type="predicted"/>
<protein>
    <recommendedName>
        <fullName evidence="1">DUF11 domain-containing protein</fullName>
    </recommendedName>
</protein>
<dbReference type="Proteomes" id="UP000316706">
    <property type="component" value="Unassembled WGS sequence"/>
</dbReference>
<dbReference type="EMBL" id="VFPO01000001">
    <property type="protein sequence ID" value="TQM68249.1"/>
    <property type="molecule type" value="Genomic_DNA"/>
</dbReference>
<name>A0A543ICE2_9ACTN</name>
<comment type="caution">
    <text evidence="2">The sequence shown here is derived from an EMBL/GenBank/DDBJ whole genome shotgun (WGS) entry which is preliminary data.</text>
</comment>
<keyword evidence="3" id="KW-1185">Reference proteome</keyword>
<evidence type="ECO:0000259" key="1">
    <source>
        <dbReference type="Pfam" id="PF01345"/>
    </source>
</evidence>
<dbReference type="Pfam" id="PF01345">
    <property type="entry name" value="DUF11"/>
    <property type="match status" value="1"/>
</dbReference>
<feature type="domain" description="DUF11" evidence="1">
    <location>
        <begin position="77"/>
        <end position="158"/>
    </location>
</feature>
<accession>A0A543ICE2</accession>
<reference evidence="2 3" key="1">
    <citation type="submission" date="2019-06" db="EMBL/GenBank/DDBJ databases">
        <title>Sequencing the genomes of 1000 actinobacteria strains.</title>
        <authorList>
            <person name="Klenk H.-P."/>
        </authorList>
    </citation>
    <scope>NUCLEOTIDE SEQUENCE [LARGE SCALE GENOMIC DNA]</scope>
    <source>
        <strain evidence="2 3">DSM 45043</strain>
    </source>
</reference>